<keyword evidence="2" id="KW-1185">Reference proteome</keyword>
<dbReference type="AlphaFoldDB" id="A0A5M9J8C1"/>
<proteinExistence type="predicted"/>
<gene>
    <name evidence="1" type="ORF">EYC84_011899</name>
</gene>
<reference evidence="1 2" key="1">
    <citation type="submission" date="2019-06" db="EMBL/GenBank/DDBJ databases">
        <title>Genome Sequence of the Brown Rot Fungal Pathogen Monilinia fructicola.</title>
        <authorList>
            <person name="De Miccolis Angelini R.M."/>
            <person name="Landi L."/>
            <person name="Abate D."/>
            <person name="Pollastro S."/>
            <person name="Romanazzi G."/>
            <person name="Faretra F."/>
        </authorList>
    </citation>
    <scope>NUCLEOTIDE SEQUENCE [LARGE SCALE GENOMIC DNA]</scope>
    <source>
        <strain evidence="1 2">Mfrc123</strain>
    </source>
</reference>
<dbReference type="Proteomes" id="UP000322873">
    <property type="component" value="Unassembled WGS sequence"/>
</dbReference>
<organism evidence="1 2">
    <name type="scientific">Monilinia fructicola</name>
    <name type="common">Brown rot fungus</name>
    <name type="synonym">Ciboria fructicola</name>
    <dbReference type="NCBI Taxonomy" id="38448"/>
    <lineage>
        <taxon>Eukaryota</taxon>
        <taxon>Fungi</taxon>
        <taxon>Dikarya</taxon>
        <taxon>Ascomycota</taxon>
        <taxon>Pezizomycotina</taxon>
        <taxon>Leotiomycetes</taxon>
        <taxon>Helotiales</taxon>
        <taxon>Sclerotiniaceae</taxon>
        <taxon>Monilinia</taxon>
    </lineage>
</organism>
<name>A0A5M9J8C1_MONFR</name>
<evidence type="ECO:0000313" key="2">
    <source>
        <dbReference type="Proteomes" id="UP000322873"/>
    </source>
</evidence>
<protein>
    <submittedName>
        <fullName evidence="1">Uncharacterized protein</fullName>
    </submittedName>
</protein>
<comment type="caution">
    <text evidence="1">The sequence shown here is derived from an EMBL/GenBank/DDBJ whole genome shotgun (WGS) entry which is preliminary data.</text>
</comment>
<dbReference type="EMBL" id="VICG01000016">
    <property type="protein sequence ID" value="KAA8563886.1"/>
    <property type="molecule type" value="Genomic_DNA"/>
</dbReference>
<sequence length="83" mass="9691">MQKEKTLFCLIVASLSYHVFHPFRVHAYDILPAIHHAHGPVQSLKSRLIPTSTSNPIYPYNTFPFPLRPRSHHCIPFPLYRLK</sequence>
<evidence type="ECO:0000313" key="1">
    <source>
        <dbReference type="EMBL" id="KAA8563886.1"/>
    </source>
</evidence>
<accession>A0A5M9J8C1</accession>